<sequence>EPSRRRRVGAGGAAARWRAHRAMGRRRARRRRSHGPEPRRLRGREHHPPPRARRPRGLRPGRSGPRRPARPRDRALALRAPRRAGLAVAAQPVGLRCRLRRAGRAHRCDPRDARPKDQRRTRPALHRRNAL</sequence>
<proteinExistence type="predicted"/>
<evidence type="ECO:0000256" key="1">
    <source>
        <dbReference type="SAM" id="MobiDB-lite"/>
    </source>
</evidence>
<feature type="compositionally biased region" description="Basic and acidic residues" evidence="1">
    <location>
        <begin position="106"/>
        <end position="120"/>
    </location>
</feature>
<feature type="region of interest" description="Disordered" evidence="1">
    <location>
        <begin position="1"/>
        <end position="86"/>
    </location>
</feature>
<feature type="compositionally biased region" description="Basic residues" evidence="1">
    <location>
        <begin position="17"/>
        <end position="33"/>
    </location>
</feature>
<feature type="non-terminal residue" evidence="2">
    <location>
        <position position="131"/>
    </location>
</feature>
<feature type="region of interest" description="Disordered" evidence="1">
    <location>
        <begin position="101"/>
        <end position="131"/>
    </location>
</feature>
<evidence type="ECO:0000313" key="2">
    <source>
        <dbReference type="EMBL" id="CAA9473923.1"/>
    </source>
</evidence>
<dbReference type="AlphaFoldDB" id="A0A6J4RQX7"/>
<reference evidence="2" key="1">
    <citation type="submission" date="2020-02" db="EMBL/GenBank/DDBJ databases">
        <authorList>
            <person name="Meier V. D."/>
        </authorList>
    </citation>
    <scope>NUCLEOTIDE SEQUENCE</scope>
    <source>
        <strain evidence="2">AVDCRST_MAG53</strain>
    </source>
</reference>
<feature type="compositionally biased region" description="Low complexity" evidence="1">
    <location>
        <begin position="77"/>
        <end position="86"/>
    </location>
</feature>
<dbReference type="EMBL" id="CADCVR010000006">
    <property type="protein sequence ID" value="CAA9473923.1"/>
    <property type="molecule type" value="Genomic_DNA"/>
</dbReference>
<feature type="compositionally biased region" description="Basic residues" evidence="1">
    <location>
        <begin position="121"/>
        <end position="131"/>
    </location>
</feature>
<feature type="compositionally biased region" description="Basic residues" evidence="1">
    <location>
        <begin position="41"/>
        <end position="69"/>
    </location>
</feature>
<feature type="non-terminal residue" evidence="2">
    <location>
        <position position="1"/>
    </location>
</feature>
<protein>
    <submittedName>
        <fullName evidence="2">Uncharacterized protein</fullName>
    </submittedName>
</protein>
<accession>A0A6J4RQX7</accession>
<name>A0A6J4RQX7_9ACTN</name>
<organism evidence="2">
    <name type="scientific">uncultured Solirubrobacteraceae bacterium</name>
    <dbReference type="NCBI Taxonomy" id="1162706"/>
    <lineage>
        <taxon>Bacteria</taxon>
        <taxon>Bacillati</taxon>
        <taxon>Actinomycetota</taxon>
        <taxon>Thermoleophilia</taxon>
        <taxon>Solirubrobacterales</taxon>
        <taxon>Solirubrobacteraceae</taxon>
        <taxon>environmental samples</taxon>
    </lineage>
</organism>
<gene>
    <name evidence="2" type="ORF">AVDCRST_MAG53-72</name>
</gene>